<evidence type="ECO:0008006" key="4">
    <source>
        <dbReference type="Google" id="ProtNLM"/>
    </source>
</evidence>
<dbReference type="EMBL" id="BAEH01000105">
    <property type="protein sequence ID" value="GAB20035.1"/>
    <property type="molecule type" value="Genomic_DNA"/>
</dbReference>
<dbReference type="RefSeq" id="WP_007319370.1">
    <property type="nucleotide sequence ID" value="NZ_BAEH01000105.1"/>
</dbReference>
<reference evidence="2 3" key="1">
    <citation type="submission" date="2011-12" db="EMBL/GenBank/DDBJ databases">
        <title>Whole genome shotgun sequence of Gordonia effusa NBRC 100432.</title>
        <authorList>
            <person name="Yoshida I."/>
            <person name="Takarada H."/>
            <person name="Hosoyama A."/>
            <person name="Tsuchikane K."/>
            <person name="Katsumata H."/>
            <person name="Yamazaki S."/>
            <person name="Fujita N."/>
        </authorList>
    </citation>
    <scope>NUCLEOTIDE SEQUENCE [LARGE SCALE GENOMIC DNA]</scope>
    <source>
        <strain evidence="2 3">NBRC 100432</strain>
    </source>
</reference>
<keyword evidence="3" id="KW-1185">Reference proteome</keyword>
<evidence type="ECO:0000256" key="1">
    <source>
        <dbReference type="SAM" id="MobiDB-lite"/>
    </source>
</evidence>
<gene>
    <name evidence="2" type="ORF">GOEFS_105_00460</name>
</gene>
<dbReference type="Proteomes" id="UP000035034">
    <property type="component" value="Unassembled WGS sequence"/>
</dbReference>
<name>H0R4N4_9ACTN</name>
<evidence type="ECO:0000313" key="3">
    <source>
        <dbReference type="Proteomes" id="UP000035034"/>
    </source>
</evidence>
<feature type="region of interest" description="Disordered" evidence="1">
    <location>
        <begin position="141"/>
        <end position="164"/>
    </location>
</feature>
<protein>
    <recommendedName>
        <fullName evidence="4">3-methyladenine DNA glycosylase</fullName>
    </recommendedName>
</protein>
<feature type="compositionally biased region" description="Polar residues" evidence="1">
    <location>
        <begin position="143"/>
        <end position="163"/>
    </location>
</feature>
<dbReference type="AlphaFoldDB" id="H0R4N4"/>
<dbReference type="OrthoDB" id="9790578at2"/>
<evidence type="ECO:0000313" key="2">
    <source>
        <dbReference type="EMBL" id="GAB20035.1"/>
    </source>
</evidence>
<dbReference type="STRING" id="1077974.GOEFS_105_00460"/>
<accession>H0R4N4</accession>
<proteinExistence type="predicted"/>
<sequence length="317" mass="35038">MTDTGVLMSADSWRAAAQRHRTRVDELIGDYLAARRRGAKHPVIDFLFTYYPYRPVLLQRWHPGFGVVLADADGRTHPYADQRGYERVGDGVTVSQAYLRKRATTIAYTSELLSATASRPARLGCFGLHEWAMVYRGAGSEASGPNTTSAGSEASGPNMTAAPQHSVPLRLGVDGTDRVVESMSLQCTHYDAFRFFTEPAVGRNSAPLTRASQVDFEQPGCLHASMDLYRLTAKLMPLIDSGLLLRTFELAYAAREIDMRASPYDLRDYGYAPIAIETAAGRAEYVRAQTVVAEQGSRLRTELLRHITELRSTLSRA</sequence>
<comment type="caution">
    <text evidence="2">The sequence shown here is derived from an EMBL/GenBank/DDBJ whole genome shotgun (WGS) entry which is preliminary data.</text>
</comment>
<organism evidence="2 3">
    <name type="scientific">Gordonia effusa NBRC 100432</name>
    <dbReference type="NCBI Taxonomy" id="1077974"/>
    <lineage>
        <taxon>Bacteria</taxon>
        <taxon>Bacillati</taxon>
        <taxon>Actinomycetota</taxon>
        <taxon>Actinomycetes</taxon>
        <taxon>Mycobacteriales</taxon>
        <taxon>Gordoniaceae</taxon>
        <taxon>Gordonia</taxon>
    </lineage>
</organism>
<dbReference type="eggNOG" id="ENOG502Z7SZ">
    <property type="taxonomic scope" value="Bacteria"/>
</dbReference>